<dbReference type="InterPro" id="IPR007712">
    <property type="entry name" value="RelE/ParE_toxin"/>
</dbReference>
<reference evidence="2 3" key="1">
    <citation type="submission" date="2016-05" db="EMBL/GenBank/DDBJ databases">
        <title>Genomic and physiological characterization of Planctopirus sp. isolated from fresh water lake.</title>
        <authorList>
            <person name="Subhash Y."/>
            <person name="Ramana C."/>
        </authorList>
    </citation>
    <scope>NUCLEOTIDE SEQUENCE [LARGE SCALE GENOMIC DNA]</scope>
    <source>
        <strain evidence="2 3">JC280</strain>
    </source>
</reference>
<dbReference type="RefSeq" id="WP_068846234.1">
    <property type="nucleotide sequence ID" value="NZ_LYDR01000039.1"/>
</dbReference>
<dbReference type="EMBL" id="LYDR01000039">
    <property type="protein sequence ID" value="ODA34761.1"/>
    <property type="molecule type" value="Genomic_DNA"/>
</dbReference>
<sequence>MIFRILPEALQEANEAAIWYSDRQSTLGASFIAAIEQAFQAIQLTPGILTPLETYEGRHDIRRLQLKRFPYLVICLYRPDEILVVAIAHTRRHPNYWSDRVT</sequence>
<dbReference type="STRING" id="1841610.A6X21_03615"/>
<evidence type="ECO:0000313" key="2">
    <source>
        <dbReference type="EMBL" id="ODA34761.1"/>
    </source>
</evidence>
<keyword evidence="3" id="KW-1185">Reference proteome</keyword>
<dbReference type="InterPro" id="IPR035093">
    <property type="entry name" value="RelE/ParE_toxin_dom_sf"/>
</dbReference>
<comment type="caution">
    <text evidence="2">The sequence shown here is derived from an EMBL/GenBank/DDBJ whole genome shotgun (WGS) entry which is preliminary data.</text>
</comment>
<dbReference type="Gene3D" id="3.30.2310.20">
    <property type="entry name" value="RelE-like"/>
    <property type="match status" value="1"/>
</dbReference>
<accession>A0A1C3ENF0</accession>
<dbReference type="OrthoDB" id="278204at2"/>
<dbReference type="Pfam" id="PF05016">
    <property type="entry name" value="ParE_toxin"/>
    <property type="match status" value="1"/>
</dbReference>
<organism evidence="2 3">
    <name type="scientific">Planctopirus hydrillae</name>
    <dbReference type="NCBI Taxonomy" id="1841610"/>
    <lineage>
        <taxon>Bacteria</taxon>
        <taxon>Pseudomonadati</taxon>
        <taxon>Planctomycetota</taxon>
        <taxon>Planctomycetia</taxon>
        <taxon>Planctomycetales</taxon>
        <taxon>Planctomycetaceae</taxon>
        <taxon>Planctopirus</taxon>
    </lineage>
</organism>
<evidence type="ECO:0008006" key="4">
    <source>
        <dbReference type="Google" id="ProtNLM"/>
    </source>
</evidence>
<evidence type="ECO:0000256" key="1">
    <source>
        <dbReference type="ARBA" id="ARBA00022649"/>
    </source>
</evidence>
<gene>
    <name evidence="2" type="ORF">A6X21_03615</name>
</gene>
<protein>
    <recommendedName>
        <fullName evidence="4">Plasmid stabilization protein</fullName>
    </recommendedName>
</protein>
<dbReference type="AlphaFoldDB" id="A0A1C3ENF0"/>
<name>A0A1C3ENF0_9PLAN</name>
<dbReference type="Proteomes" id="UP000094828">
    <property type="component" value="Unassembled WGS sequence"/>
</dbReference>
<keyword evidence="1" id="KW-1277">Toxin-antitoxin system</keyword>
<evidence type="ECO:0000313" key="3">
    <source>
        <dbReference type="Proteomes" id="UP000094828"/>
    </source>
</evidence>
<proteinExistence type="predicted"/>